<evidence type="ECO:0008006" key="2">
    <source>
        <dbReference type="Google" id="ProtNLM"/>
    </source>
</evidence>
<organism evidence="1">
    <name type="scientific">mine drainage metagenome</name>
    <dbReference type="NCBI Taxonomy" id="410659"/>
    <lineage>
        <taxon>unclassified sequences</taxon>
        <taxon>metagenomes</taxon>
        <taxon>ecological metagenomes</taxon>
    </lineage>
</organism>
<reference evidence="1" key="1">
    <citation type="submission" date="2016-10" db="EMBL/GenBank/DDBJ databases">
        <title>Sequence of Gallionella enrichment culture.</title>
        <authorList>
            <person name="Poehlein A."/>
            <person name="Muehling M."/>
            <person name="Daniel R."/>
        </authorList>
    </citation>
    <scope>NUCLEOTIDE SEQUENCE</scope>
</reference>
<sequence>MQAAQTGARAVALAASLLAAAPAAADLSVSGFLQQNTAVNTAGANPDGRDYKWQEERAQLKLEATGGAWRGYFKGDGYYDNLDRNGGGDVREAYVDYTGSAFDLQVGRQVITWGLGDLVFVNDVFPMDYEALFVGRPLEYLKRGVDAVKLGAYSKLANFELVLEPKFRESRIPDARRFWLFDPMPAVTNRETLKPSQGDVGLRIYRDIAGYDAALYLYRGFQRTPSMRPDSLTAPTKITYFYPQLSTYGASLSGQVGVGVLSMEAAYYDSRQDRSGTDFAVPNSQTRLLVAYQLQPWEDFTLNLQYYEERMQDYGAYLASLPPGFPVEKRWNPTVGLRATQFYRHQTLRVSLYASYDTSNDDRFINPELRYSFTDRVWGAVGVNIFGGKPWGQFGQLVRDDNLYVQMRYAF</sequence>
<evidence type="ECO:0000313" key="1">
    <source>
        <dbReference type="EMBL" id="OIQ88983.1"/>
    </source>
</evidence>
<dbReference type="Pfam" id="PF06980">
    <property type="entry name" value="DUF1302"/>
    <property type="match status" value="1"/>
</dbReference>
<dbReference type="AlphaFoldDB" id="A0A1J5RAC2"/>
<accession>A0A1J5RAC2</accession>
<proteinExistence type="predicted"/>
<comment type="caution">
    <text evidence="1">The sequence shown here is derived from an EMBL/GenBank/DDBJ whole genome shotgun (WGS) entry which is preliminary data.</text>
</comment>
<dbReference type="SUPFAM" id="SSF56935">
    <property type="entry name" value="Porins"/>
    <property type="match status" value="1"/>
</dbReference>
<name>A0A1J5RAC2_9ZZZZ</name>
<protein>
    <recommendedName>
        <fullName evidence="2">Porin</fullName>
    </recommendedName>
</protein>
<gene>
    <name evidence="1" type="ORF">GALL_291060</name>
</gene>
<dbReference type="EMBL" id="MLJW01000349">
    <property type="protein sequence ID" value="OIQ88983.1"/>
    <property type="molecule type" value="Genomic_DNA"/>
</dbReference>
<dbReference type="InterPro" id="IPR010727">
    <property type="entry name" value="DUF1302"/>
</dbReference>